<reference evidence="2" key="1">
    <citation type="submission" date="2017-01" db="EMBL/GenBank/DDBJ databases">
        <authorList>
            <person name="Wang Y."/>
            <person name="White M."/>
            <person name="Kvist S."/>
            <person name="Moncalvo J.-M."/>
        </authorList>
    </citation>
    <scope>NUCLEOTIDE SEQUENCE [LARGE SCALE GENOMIC DNA]</scope>
    <source>
        <strain evidence="2">ID-206-W2</strain>
    </source>
</reference>
<sequence>MSSIIDRISSINEIFESRITNLELNSNQNPFLSTYYYETREYPSFESFPLIFNPSMQINFNSMFVEAQRVFSFGQYLLYRSLEILGFIPKPWDVYLYKNATKIISLFESYKKELSSGNHSDNEKHEHSIDPYLVNAAENCLNSLNQNSKENQNSRFNLRFRTVSRLKTPEFHAFNDFVEFDNSIFDNKSLKDILELCEKSLGTVNRLLPSLKVGLNELSPDGKLSETNTKFDPSTNYNNILLNNKHSDDSNNSLFELPFKPTEKYLLDNLLSVSRLSISSYMMCNSLLNSQKDNASINNPLKIKCSTFTDNLRNLSCLVLDVYRHKLLKSSKNKDLGLDIITSDFTHSGDLEPHDFSDFDLEQIFEHHKLEEMSIFWNNLNKCFFDHFTLDFSFKYHPFYPLPILSKK</sequence>
<keyword evidence="2" id="KW-1185">Reference proteome</keyword>
<dbReference type="AlphaFoldDB" id="A0A1R1YJ68"/>
<organism evidence="1 2">
    <name type="scientific">Smittium culicis</name>
    <dbReference type="NCBI Taxonomy" id="133412"/>
    <lineage>
        <taxon>Eukaryota</taxon>
        <taxon>Fungi</taxon>
        <taxon>Fungi incertae sedis</taxon>
        <taxon>Zoopagomycota</taxon>
        <taxon>Kickxellomycotina</taxon>
        <taxon>Harpellomycetes</taxon>
        <taxon>Harpellales</taxon>
        <taxon>Legeriomycetaceae</taxon>
        <taxon>Smittium</taxon>
    </lineage>
</organism>
<accession>A0A1R1YJ68</accession>
<comment type="caution">
    <text evidence="1">The sequence shown here is derived from an EMBL/GenBank/DDBJ whole genome shotgun (WGS) entry which is preliminary data.</text>
</comment>
<evidence type="ECO:0000313" key="2">
    <source>
        <dbReference type="Proteomes" id="UP000187429"/>
    </source>
</evidence>
<dbReference type="EMBL" id="LSSM01001273">
    <property type="protein sequence ID" value="OMJ26934.1"/>
    <property type="molecule type" value="Genomic_DNA"/>
</dbReference>
<proteinExistence type="predicted"/>
<dbReference type="Proteomes" id="UP000187429">
    <property type="component" value="Unassembled WGS sequence"/>
</dbReference>
<gene>
    <name evidence="1" type="ORF">AYI69_g3646</name>
</gene>
<name>A0A1R1YJ68_9FUNG</name>
<protein>
    <submittedName>
        <fullName evidence="1">Uncharacterized protein</fullName>
    </submittedName>
</protein>
<evidence type="ECO:0000313" key="1">
    <source>
        <dbReference type="EMBL" id="OMJ26934.1"/>
    </source>
</evidence>